<dbReference type="EMBL" id="JHEG02000001">
    <property type="protein sequence ID" value="KIE14045.1"/>
    <property type="molecule type" value="Genomic_DNA"/>
</dbReference>
<comment type="caution">
    <text evidence="1">The sequence shown here is derived from an EMBL/GenBank/DDBJ whole genome shotgun (WGS) entry which is preliminary data.</text>
</comment>
<sequence length="71" mass="8152">MELFVDFTPYPGSRILIANLEKFEHLALSFPTPLRSRVGKDSAVKRKAQCLENHQLTFWCVKIGGCIFLRL</sequence>
<dbReference type="AlphaFoldDB" id="A0A0C1RQ05"/>
<evidence type="ECO:0000313" key="1">
    <source>
        <dbReference type="EMBL" id="KIE14045.1"/>
    </source>
</evidence>
<gene>
    <name evidence="1" type="ORF">DA73_0201635</name>
</gene>
<accession>A0A0C1RQ05</accession>
<organism evidence="1">
    <name type="scientific">Tolypothrix bouteillei VB521301</name>
    <dbReference type="NCBI Taxonomy" id="1479485"/>
    <lineage>
        <taxon>Bacteria</taxon>
        <taxon>Bacillati</taxon>
        <taxon>Cyanobacteriota</taxon>
        <taxon>Cyanophyceae</taxon>
        <taxon>Nostocales</taxon>
        <taxon>Tolypothrichaceae</taxon>
        <taxon>Tolypothrix</taxon>
    </lineage>
</organism>
<protein>
    <submittedName>
        <fullName evidence="1">Uncharacterized protein</fullName>
    </submittedName>
</protein>
<proteinExistence type="predicted"/>
<name>A0A0C1RQ05_9CYAN</name>
<reference evidence="1" key="1">
    <citation type="journal article" date="2015" name="Genome Announc.">
        <title>Draft Genome Sequence of Tolypothrix boutellei Strain VB521301.</title>
        <authorList>
            <person name="Chandrababunaidu M.M."/>
            <person name="Singh D."/>
            <person name="Sen D."/>
            <person name="Bhan S."/>
            <person name="Das S."/>
            <person name="Gupta A."/>
            <person name="Adhikary S.P."/>
            <person name="Tripathy S."/>
        </authorList>
    </citation>
    <scope>NUCLEOTIDE SEQUENCE</scope>
    <source>
        <strain evidence="1">VB521301</strain>
    </source>
</reference>